<dbReference type="InterPro" id="IPR051157">
    <property type="entry name" value="PDH/Transketolase"/>
</dbReference>
<evidence type="ECO:0000313" key="3">
    <source>
        <dbReference type="Proteomes" id="UP000198481"/>
    </source>
</evidence>
<dbReference type="Proteomes" id="UP000198481">
    <property type="component" value="Chromosome I"/>
</dbReference>
<dbReference type="STRING" id="1148509.SAMN05216222_3684"/>
<dbReference type="RefSeq" id="WP_092278033.1">
    <property type="nucleotide sequence ID" value="NZ_LT629762.1"/>
</dbReference>
<proteinExistence type="predicted"/>
<accession>A0A1H1Z1N6</accession>
<dbReference type="EMBL" id="LT629762">
    <property type="protein sequence ID" value="SDT27096.1"/>
    <property type="molecule type" value="Genomic_DNA"/>
</dbReference>
<dbReference type="PANTHER" id="PTHR43825:SF3">
    <property type="entry name" value="PYRUVATE DEHYDROGENASE E1 COMPONENT"/>
    <property type="match status" value="1"/>
</dbReference>
<dbReference type="Gene3D" id="3.40.50.920">
    <property type="match status" value="1"/>
</dbReference>
<dbReference type="Pfam" id="PF22613">
    <property type="entry name" value="Transketolase_C_1"/>
    <property type="match status" value="1"/>
</dbReference>
<evidence type="ECO:0000313" key="2">
    <source>
        <dbReference type="EMBL" id="SDT27096.1"/>
    </source>
</evidence>
<protein>
    <submittedName>
        <fullName evidence="2">Pyruvate dehydrogenase E1 component</fullName>
    </submittedName>
</protein>
<sequence>MIGFSSFNTTRETGLAAQACIEKIQALADQSHAQCASPLYTMIDIADRLERDPQTSKNVWVVRSNQPPGVESSPDQTHTHTRISAWPLRFSPQACASEKPLLYLTSSATSAELCALSSEAAQRGIVCNDIETLSSAWPKGAHPWVPLWLAANPQCLPFDPASGAEARAIAIAALQSLYVEGSDGFYYMALHDEPNDFTGPMSNHSAHQAFKGMYKISETVGNAEQPKVRLLGAGLALRSVISAAQMLREDWGVASELWSCPSYTRLARDADSAQRWSRVHPDVPRRSSHLRECLNAGNSPVIAVTGYAQHVVDQIGAHINARFVALGADSTASMPAEPTPGQTVDKRWIVTLALRALAEDDKVPQVYVEQAMQRYQLQ</sequence>
<dbReference type="InterPro" id="IPR009014">
    <property type="entry name" value="Transketo_C/PFOR_II"/>
</dbReference>
<dbReference type="SUPFAM" id="SSF52922">
    <property type="entry name" value="TK C-terminal domain-like"/>
    <property type="match status" value="1"/>
</dbReference>
<evidence type="ECO:0000259" key="1">
    <source>
        <dbReference type="Pfam" id="PF22613"/>
    </source>
</evidence>
<dbReference type="PANTHER" id="PTHR43825">
    <property type="entry name" value="PYRUVATE DEHYDROGENASE E1 COMPONENT"/>
    <property type="match status" value="1"/>
</dbReference>
<name>A0A1H1Z1N6_9PSED</name>
<dbReference type="InterPro" id="IPR055152">
    <property type="entry name" value="Transketolase-like_C_2"/>
</dbReference>
<reference evidence="3" key="1">
    <citation type="submission" date="2016-10" db="EMBL/GenBank/DDBJ databases">
        <authorList>
            <person name="Varghese N."/>
            <person name="Submissions S."/>
        </authorList>
    </citation>
    <scope>NUCLEOTIDE SEQUENCE [LARGE SCALE GENOMIC DNA]</scope>
    <source>
        <strain evidence="3">LMG 26867</strain>
    </source>
</reference>
<organism evidence="2 3">
    <name type="scientific">Pseudomonas prosekii</name>
    <dbReference type="NCBI Taxonomy" id="1148509"/>
    <lineage>
        <taxon>Bacteria</taxon>
        <taxon>Pseudomonadati</taxon>
        <taxon>Pseudomonadota</taxon>
        <taxon>Gammaproteobacteria</taxon>
        <taxon>Pseudomonadales</taxon>
        <taxon>Pseudomonadaceae</taxon>
        <taxon>Pseudomonas</taxon>
    </lineage>
</organism>
<dbReference type="AlphaFoldDB" id="A0A1H1Z1N6"/>
<gene>
    <name evidence="2" type="ORF">SAMN05216222_3684</name>
</gene>
<keyword evidence="2" id="KW-0670">Pyruvate</keyword>
<feature type="domain" description="Transketolase-like C-terminal" evidence="1">
    <location>
        <begin position="212"/>
        <end position="316"/>
    </location>
</feature>